<dbReference type="InterPro" id="IPR036047">
    <property type="entry name" value="F-box-like_dom_sf"/>
</dbReference>
<evidence type="ECO:0000259" key="1">
    <source>
        <dbReference type="PROSITE" id="PS50181"/>
    </source>
</evidence>
<proteinExistence type="predicted"/>
<dbReference type="Pfam" id="PF00646">
    <property type="entry name" value="F-box"/>
    <property type="match status" value="1"/>
</dbReference>
<dbReference type="PROSITE" id="PS50181">
    <property type="entry name" value="FBOX"/>
    <property type="match status" value="1"/>
</dbReference>
<reference evidence="2" key="1">
    <citation type="submission" date="2023-11" db="EMBL/GenBank/DDBJ databases">
        <authorList>
            <person name="De Vega J J."/>
            <person name="De Vega J J."/>
        </authorList>
    </citation>
    <scope>NUCLEOTIDE SEQUENCE</scope>
</reference>
<dbReference type="SUPFAM" id="SSF81383">
    <property type="entry name" value="F-box domain"/>
    <property type="match status" value="1"/>
</dbReference>
<name>A0AAD2Q4K8_9AGAR</name>
<keyword evidence="3" id="KW-1185">Reference proteome</keyword>
<comment type="caution">
    <text evidence="2">The sequence shown here is derived from an EMBL/GenBank/DDBJ whole genome shotgun (WGS) entry which is preliminary data.</text>
</comment>
<dbReference type="EMBL" id="CAVNYO010000405">
    <property type="protein sequence ID" value="CAK5275603.1"/>
    <property type="molecule type" value="Genomic_DNA"/>
</dbReference>
<evidence type="ECO:0000313" key="3">
    <source>
        <dbReference type="Proteomes" id="UP001295794"/>
    </source>
</evidence>
<sequence length="495" mass="55034">MGLILLDLPDDVLILIFALIEVPEIIRLRMSCARLALVSTLPIIWTNAYHRLYFSRRYPLPAAPSASSPHSQWEADLEHRVVHAYRLGCAWSSPQMMDWNVKATFDARQGTPVTDVRFIHSRSSAARLMTISKRIWSVITIWEIQEERGPVAKLYEWSERGCLVHTYALYENAVNAHSAPGDVTPFMAVGTSIKILALDATSGLHVVKTIASKMEPVLFQDNLLVLCDDTHTSVLVDWRTEARALLRRDEEPAGFTSVGGAIQAVLLDMYIIIVCARCVLLFERPPVVPPVAVPSGPHSPLADFSFGWVDNMSVCETVAAEDPKSLAPLYVMLRAAPDDPWAALDDYHLDVYTLLPSLEADGPDPLPYRFPPRHTARIRSTRGSLQCTALRVGRFGTSIWIQPRDRSVSGLAYAMQEEIHEYAPIVRKDERVMCSVLPGPLFSGGVDENDEVPEIRAFEIWANEANDCKAIDYDEDLGLVAVGTTRGSVVILSAY</sequence>
<dbReference type="InterPro" id="IPR001810">
    <property type="entry name" value="F-box_dom"/>
</dbReference>
<protein>
    <recommendedName>
        <fullName evidence="1">F-box domain-containing protein</fullName>
    </recommendedName>
</protein>
<dbReference type="AlphaFoldDB" id="A0AAD2Q4K8"/>
<feature type="domain" description="F-box" evidence="1">
    <location>
        <begin position="2"/>
        <end position="48"/>
    </location>
</feature>
<organism evidence="2 3">
    <name type="scientific">Mycena citricolor</name>
    <dbReference type="NCBI Taxonomy" id="2018698"/>
    <lineage>
        <taxon>Eukaryota</taxon>
        <taxon>Fungi</taxon>
        <taxon>Dikarya</taxon>
        <taxon>Basidiomycota</taxon>
        <taxon>Agaricomycotina</taxon>
        <taxon>Agaricomycetes</taxon>
        <taxon>Agaricomycetidae</taxon>
        <taxon>Agaricales</taxon>
        <taxon>Marasmiineae</taxon>
        <taxon>Mycenaceae</taxon>
        <taxon>Mycena</taxon>
    </lineage>
</organism>
<dbReference type="Proteomes" id="UP001295794">
    <property type="component" value="Unassembled WGS sequence"/>
</dbReference>
<gene>
    <name evidence="2" type="ORF">MYCIT1_LOCUS23481</name>
</gene>
<evidence type="ECO:0000313" key="2">
    <source>
        <dbReference type="EMBL" id="CAK5275603.1"/>
    </source>
</evidence>
<accession>A0AAD2Q4K8</accession>